<reference evidence="3" key="2">
    <citation type="journal article" date="2023" name="Int. J. Syst. Evol. Microbiol.">
        <title>Streptomyces marispadix sp. nov., isolated from marine beach sediment of the Northern Coast of Portugal.</title>
        <authorList>
            <person name="dos Santos J.D.N."/>
            <person name="Vitorino I.R."/>
            <person name="Kallscheuer N."/>
            <person name="Srivastava A."/>
            <person name="Krautwurst S."/>
            <person name="Marz M."/>
            <person name="Jogler C."/>
            <person name="Lobo Da Cunha A."/>
            <person name="Catita J."/>
            <person name="Goncalves H."/>
            <person name="Gonzalez I."/>
            <person name="Reyes F."/>
            <person name="Lage O.M."/>
        </authorList>
    </citation>
    <scope>NUCLEOTIDE SEQUENCE</scope>
    <source>
        <strain evidence="3">M600PL45_2</strain>
    </source>
</reference>
<comment type="caution">
    <text evidence="3">The sequence shown here is derived from an EMBL/GenBank/DDBJ whole genome shotgun (WGS) entry which is preliminary data.</text>
</comment>
<evidence type="ECO:0000313" key="3">
    <source>
        <dbReference type="EMBL" id="MCH6159971.1"/>
    </source>
</evidence>
<keyword evidence="1" id="KW-1133">Transmembrane helix</keyword>
<dbReference type="Proteomes" id="UP001166784">
    <property type="component" value="Unassembled WGS sequence"/>
</dbReference>
<evidence type="ECO:0000259" key="2">
    <source>
        <dbReference type="Pfam" id="PF18864"/>
    </source>
</evidence>
<feature type="transmembrane region" description="Helical" evidence="1">
    <location>
        <begin position="247"/>
        <end position="267"/>
    </location>
</feature>
<feature type="domain" description="AbiTii" evidence="2">
    <location>
        <begin position="7"/>
        <end position="188"/>
    </location>
</feature>
<keyword evidence="4" id="KW-1185">Reference proteome</keyword>
<reference evidence="3" key="1">
    <citation type="submission" date="2022-03" db="EMBL/GenBank/DDBJ databases">
        <authorList>
            <person name="Santos J.D.N."/>
            <person name="Kallscheuer N."/>
            <person name="Jogler C."/>
            <person name="Lage O.M."/>
        </authorList>
    </citation>
    <scope>NUCLEOTIDE SEQUENCE</scope>
    <source>
        <strain evidence="3">M600PL45_2</strain>
    </source>
</reference>
<accession>A0ABS9SUL4</accession>
<evidence type="ECO:0000313" key="4">
    <source>
        <dbReference type="Proteomes" id="UP001166784"/>
    </source>
</evidence>
<organism evidence="3 4">
    <name type="scientific">Streptomyces marispadix</name>
    <dbReference type="NCBI Taxonomy" id="2922868"/>
    <lineage>
        <taxon>Bacteria</taxon>
        <taxon>Bacillati</taxon>
        <taxon>Actinomycetota</taxon>
        <taxon>Actinomycetes</taxon>
        <taxon>Kitasatosporales</taxon>
        <taxon>Streptomycetaceae</taxon>
        <taxon>Streptomyces</taxon>
    </lineage>
</organism>
<keyword evidence="1" id="KW-0472">Membrane</keyword>
<evidence type="ECO:0000256" key="1">
    <source>
        <dbReference type="SAM" id="Phobius"/>
    </source>
</evidence>
<proteinExistence type="predicted"/>
<sequence>MTKRAHSLVGEIERDALDDAVPLSTVLRKVIALGGAVNSDQLREWAGKELRGYEGDDEVPKYRVVGAPLKIDALIGPRQVTGQQISPNDLPSFAQKHIGEDVQLRMGVRELEDSANNINPEKGYVQLTPSRATDIAKVMDTASGEPFQTITALYWVVSKSSIVGVLDQVRTTLTELVAELRATVPDEDTDPSSEAVGNALHVAVTGSPKARITLTTAQSHGKSTIKNADASPDVSEDASFWTRNKKAAFIGGAVTVLAGVATILRLFL</sequence>
<dbReference type="Pfam" id="PF18864">
    <property type="entry name" value="AbiTii"/>
    <property type="match status" value="1"/>
</dbReference>
<protein>
    <recommendedName>
        <fullName evidence="2">AbiTii domain-containing protein</fullName>
    </recommendedName>
</protein>
<dbReference type="InterPro" id="IPR041304">
    <property type="entry name" value="AbiTii"/>
</dbReference>
<keyword evidence="1" id="KW-0812">Transmembrane</keyword>
<name>A0ABS9SUL4_9ACTN</name>
<dbReference type="EMBL" id="JAKWJU010000002">
    <property type="protein sequence ID" value="MCH6159971.1"/>
    <property type="molecule type" value="Genomic_DNA"/>
</dbReference>
<gene>
    <name evidence="3" type="ORF">MMA15_05915</name>
</gene>
<dbReference type="RefSeq" id="WP_241057964.1">
    <property type="nucleotide sequence ID" value="NZ_JAKWJU010000002.1"/>
</dbReference>